<dbReference type="PATRIC" id="fig|1331060.3.peg.1391"/>
<accession>T0J3S1</accession>
<proteinExistence type="predicted"/>
<name>T0J3S1_9SPHN</name>
<sequence length="36" mass="4208">MSDRNRVGDDLIRIAGSKLQRGANSYWRIAAPRYYH</sequence>
<evidence type="ECO:0000313" key="1">
    <source>
        <dbReference type="EMBL" id="EQB16629.1"/>
    </source>
</evidence>
<keyword evidence="2" id="KW-1185">Reference proteome</keyword>
<dbReference type="AlphaFoldDB" id="T0J3S1"/>
<gene>
    <name evidence="1" type="ORF">RLDS_07380</name>
</gene>
<reference evidence="1 2" key="1">
    <citation type="journal article" date="2013" name="Genome Announc.">
        <title>Draft Genome Sequence of Sphingobium lactosutens Strain DS20T, Isolated from a Hexachlorocyclohexane Dumpsite.</title>
        <authorList>
            <person name="Kumar R."/>
            <person name="Dwivedi V."/>
            <person name="Negi V."/>
            <person name="Khurana J.P."/>
            <person name="Lal R."/>
        </authorList>
    </citation>
    <scope>NUCLEOTIDE SEQUENCE [LARGE SCALE GENOMIC DNA]</scope>
    <source>
        <strain evidence="1 2">DS20</strain>
    </source>
</reference>
<evidence type="ECO:0000313" key="2">
    <source>
        <dbReference type="Proteomes" id="UP000015531"/>
    </source>
</evidence>
<dbReference type="EMBL" id="ATDP01000075">
    <property type="protein sequence ID" value="EQB16629.1"/>
    <property type="molecule type" value="Genomic_DNA"/>
</dbReference>
<dbReference type="Proteomes" id="UP000015531">
    <property type="component" value="Unassembled WGS sequence"/>
</dbReference>
<protein>
    <submittedName>
        <fullName evidence="1">Uncharacterized protein</fullName>
    </submittedName>
</protein>
<organism evidence="1 2">
    <name type="scientific">Sphingobium lactosutens DS20</name>
    <dbReference type="NCBI Taxonomy" id="1331060"/>
    <lineage>
        <taxon>Bacteria</taxon>
        <taxon>Pseudomonadati</taxon>
        <taxon>Pseudomonadota</taxon>
        <taxon>Alphaproteobacteria</taxon>
        <taxon>Sphingomonadales</taxon>
        <taxon>Sphingomonadaceae</taxon>
        <taxon>Sphingobium</taxon>
    </lineage>
</organism>
<comment type="caution">
    <text evidence="1">The sequence shown here is derived from an EMBL/GenBank/DDBJ whole genome shotgun (WGS) entry which is preliminary data.</text>
</comment>